<organism evidence="6 7">
    <name type="scientific">Corynebacterium camporealensis</name>
    <dbReference type="NCBI Taxonomy" id="161896"/>
    <lineage>
        <taxon>Bacteria</taxon>
        <taxon>Bacillati</taxon>
        <taxon>Actinomycetota</taxon>
        <taxon>Actinomycetes</taxon>
        <taxon>Mycobacteriales</taxon>
        <taxon>Corynebacteriaceae</taxon>
        <taxon>Corynebacterium</taxon>
    </lineage>
</organism>
<comment type="similarity">
    <text evidence="2">Belongs to the TspO/BZRP family.</text>
</comment>
<dbReference type="GO" id="GO:0016020">
    <property type="term" value="C:membrane"/>
    <property type="evidence" value="ECO:0007669"/>
    <property type="project" value="UniProtKB-SubCell"/>
</dbReference>
<evidence type="ECO:0000256" key="3">
    <source>
        <dbReference type="ARBA" id="ARBA00022692"/>
    </source>
</evidence>
<dbReference type="STRING" id="161896.UL81_08280"/>
<proteinExistence type="inferred from homology"/>
<dbReference type="PANTHER" id="PTHR10057:SF0">
    <property type="entry name" value="TRANSLOCATOR PROTEIN"/>
    <property type="match status" value="1"/>
</dbReference>
<sequence>MAITDIPRKWRIIGGAAAAVTATAVAGSAATKPDSWWYVTRRKPSFQPPKWTFPVAWTALYADIAAVTGLSLADLDARGNTRKRTELTGALALNLGLNASWSAVFFRGKNPALATFTSAALTASSADLARRCMDVDSTRGAWLLPYPAWCAFATALSAAIWKKN</sequence>
<dbReference type="Proteomes" id="UP000033566">
    <property type="component" value="Chromosome"/>
</dbReference>
<dbReference type="InterPro" id="IPR004307">
    <property type="entry name" value="TspO_MBR"/>
</dbReference>
<evidence type="ECO:0000256" key="1">
    <source>
        <dbReference type="ARBA" id="ARBA00004141"/>
    </source>
</evidence>
<dbReference type="HOGENOM" id="CLU_091805_2_0_11"/>
<dbReference type="PATRIC" id="fig|161896.4.peg.1621"/>
<dbReference type="KEGG" id="ccj:UL81_08280"/>
<protein>
    <submittedName>
        <fullName evidence="6">TspO/MBR-like protein</fullName>
    </submittedName>
</protein>
<gene>
    <name evidence="6" type="ORF">UL81_08280</name>
</gene>
<dbReference type="RefSeq" id="WP_046453473.1">
    <property type="nucleotide sequence ID" value="NZ_CP011311.1"/>
</dbReference>
<evidence type="ECO:0000256" key="2">
    <source>
        <dbReference type="ARBA" id="ARBA00007524"/>
    </source>
</evidence>
<dbReference type="AlphaFoldDB" id="A0A0F6TBM7"/>
<dbReference type="FunFam" id="1.20.1260.100:FF:000001">
    <property type="entry name" value="translocator protein 2"/>
    <property type="match status" value="1"/>
</dbReference>
<dbReference type="EMBL" id="CP011311">
    <property type="protein sequence ID" value="AKE39609.1"/>
    <property type="molecule type" value="Genomic_DNA"/>
</dbReference>
<keyword evidence="4" id="KW-1133">Transmembrane helix</keyword>
<dbReference type="InterPro" id="IPR038330">
    <property type="entry name" value="TspO/MBR-related_sf"/>
</dbReference>
<dbReference type="GO" id="GO:0033013">
    <property type="term" value="P:tetrapyrrole metabolic process"/>
    <property type="evidence" value="ECO:0007669"/>
    <property type="project" value="UniProtKB-ARBA"/>
</dbReference>
<evidence type="ECO:0000256" key="4">
    <source>
        <dbReference type="ARBA" id="ARBA00022989"/>
    </source>
</evidence>
<dbReference type="Pfam" id="PF03073">
    <property type="entry name" value="TspO_MBR"/>
    <property type="match status" value="1"/>
</dbReference>
<reference evidence="6 7" key="1">
    <citation type="journal article" date="2015" name="Genome Announc.">
        <title>Complete Genome Sequence of Corynebacterium camporealensis DSM 44610, Isolated from the Milk of a Manchega Sheep with Subclinical Mastitis.</title>
        <authorList>
            <person name="Ruckert C."/>
            <person name="Albersmeier A."/>
            <person name="Winkler A."/>
            <person name="Tauch A."/>
        </authorList>
    </citation>
    <scope>NUCLEOTIDE SEQUENCE [LARGE SCALE GENOMIC DNA]</scope>
    <source>
        <strain evidence="6 7">DSM 44610</strain>
    </source>
</reference>
<evidence type="ECO:0000313" key="7">
    <source>
        <dbReference type="Proteomes" id="UP000033566"/>
    </source>
</evidence>
<keyword evidence="3" id="KW-0812">Transmembrane</keyword>
<dbReference type="Gene3D" id="1.20.1260.100">
    <property type="entry name" value="TspO/MBR protein"/>
    <property type="match status" value="1"/>
</dbReference>
<comment type="subcellular location">
    <subcellularLocation>
        <location evidence="1">Membrane</location>
        <topology evidence="1">Multi-pass membrane protein</topology>
    </subcellularLocation>
</comment>
<dbReference type="PIRSF" id="PIRSF005859">
    <property type="entry name" value="PBR"/>
    <property type="match status" value="1"/>
</dbReference>
<dbReference type="CDD" id="cd15904">
    <property type="entry name" value="TSPO_MBR"/>
    <property type="match status" value="1"/>
</dbReference>
<dbReference type="PANTHER" id="PTHR10057">
    <property type="entry name" value="PERIPHERAL-TYPE BENZODIAZEPINE RECEPTOR"/>
    <property type="match status" value="1"/>
</dbReference>
<accession>A0A0F6TBM7</accession>
<evidence type="ECO:0000256" key="5">
    <source>
        <dbReference type="ARBA" id="ARBA00023136"/>
    </source>
</evidence>
<name>A0A0F6TBM7_9CORY</name>
<evidence type="ECO:0000313" key="6">
    <source>
        <dbReference type="EMBL" id="AKE39609.1"/>
    </source>
</evidence>
<keyword evidence="7" id="KW-1185">Reference proteome</keyword>
<keyword evidence="5" id="KW-0472">Membrane</keyword>